<reference evidence="2" key="1">
    <citation type="journal article" date="2022" name="Int. J. Mol. Sci.">
        <title>Draft Genome of Tanacetum Coccineum: Genomic Comparison of Closely Related Tanacetum-Family Plants.</title>
        <authorList>
            <person name="Yamashiro T."/>
            <person name="Shiraishi A."/>
            <person name="Nakayama K."/>
            <person name="Satake H."/>
        </authorList>
    </citation>
    <scope>NUCLEOTIDE SEQUENCE</scope>
</reference>
<feature type="region of interest" description="Disordered" evidence="1">
    <location>
        <begin position="116"/>
        <end position="152"/>
    </location>
</feature>
<gene>
    <name evidence="2" type="ORF">Tco_1120957</name>
</gene>
<dbReference type="EMBL" id="BQNB010021257">
    <property type="protein sequence ID" value="GJU04527.1"/>
    <property type="molecule type" value="Genomic_DNA"/>
</dbReference>
<evidence type="ECO:0000313" key="3">
    <source>
        <dbReference type="Proteomes" id="UP001151760"/>
    </source>
</evidence>
<comment type="caution">
    <text evidence="2">The sequence shown here is derived from an EMBL/GenBank/DDBJ whole genome shotgun (WGS) entry which is preliminary data.</text>
</comment>
<evidence type="ECO:0000313" key="2">
    <source>
        <dbReference type="EMBL" id="GJU04527.1"/>
    </source>
</evidence>
<protein>
    <recommendedName>
        <fullName evidence="4">PB1 domain-containing protein</fullName>
    </recommendedName>
</protein>
<organism evidence="2 3">
    <name type="scientific">Tanacetum coccineum</name>
    <dbReference type="NCBI Taxonomy" id="301880"/>
    <lineage>
        <taxon>Eukaryota</taxon>
        <taxon>Viridiplantae</taxon>
        <taxon>Streptophyta</taxon>
        <taxon>Embryophyta</taxon>
        <taxon>Tracheophyta</taxon>
        <taxon>Spermatophyta</taxon>
        <taxon>Magnoliopsida</taxon>
        <taxon>eudicotyledons</taxon>
        <taxon>Gunneridae</taxon>
        <taxon>Pentapetalae</taxon>
        <taxon>asterids</taxon>
        <taxon>campanulids</taxon>
        <taxon>Asterales</taxon>
        <taxon>Asteraceae</taxon>
        <taxon>Asteroideae</taxon>
        <taxon>Anthemideae</taxon>
        <taxon>Anthemidinae</taxon>
        <taxon>Tanacetum</taxon>
    </lineage>
</organism>
<sequence length="258" mass="29185">MAPSGSNAILFDVHYDGIFMFAPLRYENGVVYELRVTKDKKYDYEGLCQFLKEKLEQRFYAMFFKLHECELDVGLKIVECDSDLEAMYEFAESYGIIQIGTNVEFEFDYGDTGASLESVDDQTGAPSATGHTGPNKGKGKMIEEERPAPARKAMGRNKGIVIEENDNPNVMDSDSSDSEVEVDEIPDYSMLYSDSESEYSDRSVDYLSEGEDELIQLRKRNSEAKRAPKIFLERLEVSNSVQLLQSHPVLGYVALAYF</sequence>
<accession>A0ABQ5IWB8</accession>
<proteinExistence type="predicted"/>
<keyword evidence="3" id="KW-1185">Reference proteome</keyword>
<evidence type="ECO:0000256" key="1">
    <source>
        <dbReference type="SAM" id="MobiDB-lite"/>
    </source>
</evidence>
<name>A0ABQ5IWB8_9ASTR</name>
<dbReference type="Proteomes" id="UP001151760">
    <property type="component" value="Unassembled WGS sequence"/>
</dbReference>
<evidence type="ECO:0008006" key="4">
    <source>
        <dbReference type="Google" id="ProtNLM"/>
    </source>
</evidence>
<reference evidence="2" key="2">
    <citation type="submission" date="2022-01" db="EMBL/GenBank/DDBJ databases">
        <authorList>
            <person name="Yamashiro T."/>
            <person name="Shiraishi A."/>
            <person name="Satake H."/>
            <person name="Nakayama K."/>
        </authorList>
    </citation>
    <scope>NUCLEOTIDE SEQUENCE</scope>
</reference>